<evidence type="ECO:0000313" key="1">
    <source>
        <dbReference type="EMBL" id="ETX07518.1"/>
    </source>
</evidence>
<accession>W4MBD6</accession>
<evidence type="ECO:0000313" key="2">
    <source>
        <dbReference type="Proteomes" id="UP000019140"/>
    </source>
</evidence>
<sequence>MQDNELHWQDEILQVMYWMRGEGLGESATPEQLNRFLNLKPSALETALQRLLAHRLICVSTGDGSPISYQLTERGLEEGKRRFVDEFVSYLGHESHIECSDPNCDCHTSDWDGICHTSQVH</sequence>
<dbReference type="InterPro" id="IPR036390">
    <property type="entry name" value="WH_DNA-bd_sf"/>
</dbReference>
<dbReference type="Proteomes" id="UP000019140">
    <property type="component" value="Unassembled WGS sequence"/>
</dbReference>
<dbReference type="HOGENOM" id="CLU_2033816_0_0_7"/>
<dbReference type="SUPFAM" id="SSF46785">
    <property type="entry name" value="Winged helix' DNA-binding domain"/>
    <property type="match status" value="1"/>
</dbReference>
<name>W4MBD6_9BACT</name>
<evidence type="ECO:0008006" key="3">
    <source>
        <dbReference type="Google" id="ProtNLM"/>
    </source>
</evidence>
<proteinExistence type="predicted"/>
<dbReference type="AlphaFoldDB" id="W4MBD6"/>
<reference evidence="1 2" key="1">
    <citation type="journal article" date="2014" name="Nature">
        <title>An environmental bacterial taxon with a large and distinct metabolic repertoire.</title>
        <authorList>
            <person name="Wilson M.C."/>
            <person name="Mori T."/>
            <person name="Ruckert C."/>
            <person name="Uria A.R."/>
            <person name="Helf M.J."/>
            <person name="Takada K."/>
            <person name="Gernert C."/>
            <person name="Steffens U.A."/>
            <person name="Heycke N."/>
            <person name="Schmitt S."/>
            <person name="Rinke C."/>
            <person name="Helfrich E.J."/>
            <person name="Brachmann A.O."/>
            <person name="Gurgui C."/>
            <person name="Wakimoto T."/>
            <person name="Kracht M."/>
            <person name="Crusemann M."/>
            <person name="Hentschel U."/>
            <person name="Abe I."/>
            <person name="Matsunaga S."/>
            <person name="Kalinowski J."/>
            <person name="Takeyama H."/>
            <person name="Piel J."/>
        </authorList>
    </citation>
    <scope>NUCLEOTIDE SEQUENCE [LARGE SCALE GENOMIC DNA]</scope>
    <source>
        <strain evidence="2">TSY2</strain>
    </source>
</reference>
<dbReference type="InterPro" id="IPR036388">
    <property type="entry name" value="WH-like_DNA-bd_sf"/>
</dbReference>
<dbReference type="Gene3D" id="1.10.10.10">
    <property type="entry name" value="Winged helix-like DNA-binding domain superfamily/Winged helix DNA-binding domain"/>
    <property type="match status" value="1"/>
</dbReference>
<comment type="caution">
    <text evidence="1">The sequence shown here is derived from an EMBL/GenBank/DDBJ whole genome shotgun (WGS) entry which is preliminary data.</text>
</comment>
<dbReference type="EMBL" id="AZHX01000435">
    <property type="protein sequence ID" value="ETX07518.1"/>
    <property type="molecule type" value="Genomic_DNA"/>
</dbReference>
<organism evidence="1 2">
    <name type="scientific">Candidatus Entotheonella gemina</name>
    <dbReference type="NCBI Taxonomy" id="1429439"/>
    <lineage>
        <taxon>Bacteria</taxon>
        <taxon>Pseudomonadati</taxon>
        <taxon>Nitrospinota/Tectimicrobiota group</taxon>
        <taxon>Candidatus Tectimicrobiota</taxon>
        <taxon>Candidatus Entotheonellia</taxon>
        <taxon>Candidatus Entotheonellales</taxon>
        <taxon>Candidatus Entotheonellaceae</taxon>
        <taxon>Candidatus Entotheonella</taxon>
    </lineage>
</organism>
<protein>
    <recommendedName>
        <fullName evidence="3">HTH hxlR-type domain-containing protein</fullName>
    </recommendedName>
</protein>
<gene>
    <name evidence="1" type="ORF">ETSY2_10770</name>
</gene>
<keyword evidence="2" id="KW-1185">Reference proteome</keyword>